<keyword evidence="1" id="KW-0805">Transcription regulation</keyword>
<dbReference type="Pfam" id="PF07729">
    <property type="entry name" value="FCD"/>
    <property type="match status" value="1"/>
</dbReference>
<keyword evidence="3" id="KW-0804">Transcription</keyword>
<evidence type="ECO:0000256" key="2">
    <source>
        <dbReference type="ARBA" id="ARBA00023125"/>
    </source>
</evidence>
<evidence type="ECO:0000313" key="5">
    <source>
        <dbReference type="EMBL" id="QJX81336.1"/>
    </source>
</evidence>
<dbReference type="PROSITE" id="PS50949">
    <property type="entry name" value="HTH_GNTR"/>
    <property type="match status" value="1"/>
</dbReference>
<accession>A0A6M6E775</accession>
<dbReference type="SUPFAM" id="SSF46785">
    <property type="entry name" value="Winged helix' DNA-binding domain"/>
    <property type="match status" value="1"/>
</dbReference>
<dbReference type="InterPro" id="IPR000524">
    <property type="entry name" value="Tscrpt_reg_HTH_GntR"/>
</dbReference>
<dbReference type="SMART" id="SM00345">
    <property type="entry name" value="HTH_GNTR"/>
    <property type="match status" value="1"/>
</dbReference>
<dbReference type="RefSeq" id="WP_171779308.1">
    <property type="nucleotide sequence ID" value="NZ_CP045276.1"/>
</dbReference>
<gene>
    <name evidence="5" type="ORF">FDZ14_35090</name>
</gene>
<dbReference type="EMBL" id="CP045276">
    <property type="protein sequence ID" value="QJX81336.1"/>
    <property type="molecule type" value="Genomic_DNA"/>
</dbReference>
<dbReference type="PANTHER" id="PTHR43537">
    <property type="entry name" value="TRANSCRIPTIONAL REGULATOR, GNTR FAMILY"/>
    <property type="match status" value="1"/>
</dbReference>
<evidence type="ECO:0000256" key="1">
    <source>
        <dbReference type="ARBA" id="ARBA00023015"/>
    </source>
</evidence>
<evidence type="ECO:0000313" key="6">
    <source>
        <dbReference type="Proteomes" id="UP000501076"/>
    </source>
</evidence>
<proteinExistence type="predicted"/>
<keyword evidence="2" id="KW-0238">DNA-binding</keyword>
<dbReference type="SUPFAM" id="SSF48008">
    <property type="entry name" value="GntR ligand-binding domain-like"/>
    <property type="match status" value="1"/>
</dbReference>
<geneLocation type="plasmid" evidence="6">
    <name>pfdu301d</name>
</geneLocation>
<protein>
    <submittedName>
        <fullName evidence="5">FCD domain-containing protein</fullName>
    </submittedName>
</protein>
<organism evidence="5 6">
    <name type="scientific">Priestia megaterium</name>
    <name type="common">Bacillus megaterium</name>
    <dbReference type="NCBI Taxonomy" id="1404"/>
    <lineage>
        <taxon>Bacteria</taxon>
        <taxon>Bacillati</taxon>
        <taxon>Bacillota</taxon>
        <taxon>Bacilli</taxon>
        <taxon>Bacillales</taxon>
        <taxon>Bacillaceae</taxon>
        <taxon>Priestia</taxon>
    </lineage>
</organism>
<dbReference type="GO" id="GO:0003677">
    <property type="term" value="F:DNA binding"/>
    <property type="evidence" value="ECO:0007669"/>
    <property type="project" value="UniProtKB-KW"/>
</dbReference>
<dbReference type="InterPro" id="IPR036390">
    <property type="entry name" value="WH_DNA-bd_sf"/>
</dbReference>
<dbReference type="InterPro" id="IPR036388">
    <property type="entry name" value="WH-like_DNA-bd_sf"/>
</dbReference>
<sequence length="227" mass="26216">MSTIPKKTFMDIVQYIKDSISNGKFLINTKIPSERLLAEELKTSRVTIREALRALESLGIVESKVGQGTFVKNNNFTEMDGFSSFTNQSSPTEVFMARFAIEPFLAELATRNATQEDLVYLKECLQKMETSLEEIELFEKLNTEFHYRIALAAKSSLLLSFIDIIENIHTEKLWGTLRARSLKPDKMQIYHKQHIAIYEAINERDSEKAKKYTLLHLKTVRNNMLEE</sequence>
<dbReference type="InterPro" id="IPR011711">
    <property type="entry name" value="GntR_C"/>
</dbReference>
<dbReference type="Gene3D" id="1.10.10.10">
    <property type="entry name" value="Winged helix-like DNA-binding domain superfamily/Winged helix DNA-binding domain"/>
    <property type="match status" value="1"/>
</dbReference>
<name>A0A6M6E775_PRIMG</name>
<dbReference type="PANTHER" id="PTHR43537:SF43">
    <property type="entry name" value="GNTR-FAMILY TRANSCRIPTIONAL REGULATOR"/>
    <property type="match status" value="1"/>
</dbReference>
<keyword evidence="5" id="KW-0614">Plasmid</keyword>
<dbReference type="Proteomes" id="UP000501076">
    <property type="component" value="Plasmid pFDU301D"/>
</dbReference>
<dbReference type="InterPro" id="IPR008920">
    <property type="entry name" value="TF_FadR/GntR_C"/>
</dbReference>
<dbReference type="GO" id="GO:0003700">
    <property type="term" value="F:DNA-binding transcription factor activity"/>
    <property type="evidence" value="ECO:0007669"/>
    <property type="project" value="InterPro"/>
</dbReference>
<evidence type="ECO:0000256" key="3">
    <source>
        <dbReference type="ARBA" id="ARBA00023163"/>
    </source>
</evidence>
<dbReference type="PRINTS" id="PR00035">
    <property type="entry name" value="HTHGNTR"/>
</dbReference>
<dbReference type="Gene3D" id="1.20.120.530">
    <property type="entry name" value="GntR ligand-binding domain-like"/>
    <property type="match status" value="1"/>
</dbReference>
<dbReference type="AlphaFoldDB" id="A0A6M6E775"/>
<feature type="domain" description="HTH gntR-type" evidence="4">
    <location>
        <begin position="6"/>
        <end position="74"/>
    </location>
</feature>
<dbReference type="CDD" id="cd07377">
    <property type="entry name" value="WHTH_GntR"/>
    <property type="match status" value="1"/>
</dbReference>
<reference evidence="5 6" key="1">
    <citation type="submission" date="2019-10" db="EMBL/GenBank/DDBJ databases">
        <title>Complete genome sequences for adaption low water activity.</title>
        <authorList>
            <person name="Zhao L."/>
            <person name="Zhong J."/>
        </authorList>
    </citation>
    <scope>NUCLEOTIDE SEQUENCE [LARGE SCALE GENOMIC DNA]</scope>
    <source>
        <strain evidence="5 6">FDU301</strain>
        <plasmid evidence="6">pfdu301d</plasmid>
    </source>
</reference>
<evidence type="ECO:0000259" key="4">
    <source>
        <dbReference type="PROSITE" id="PS50949"/>
    </source>
</evidence>
<dbReference type="SMART" id="SM00895">
    <property type="entry name" value="FCD"/>
    <property type="match status" value="1"/>
</dbReference>
<dbReference type="Pfam" id="PF00392">
    <property type="entry name" value="GntR"/>
    <property type="match status" value="1"/>
</dbReference>